<evidence type="ECO:0000256" key="5">
    <source>
        <dbReference type="SAM" id="Phobius"/>
    </source>
</evidence>
<dbReference type="InterPro" id="IPR008638">
    <property type="entry name" value="FhaB/CdiA-like_TPS"/>
</dbReference>
<dbReference type="GO" id="GO:0005576">
    <property type="term" value="C:extracellular region"/>
    <property type="evidence" value="ECO:0007669"/>
    <property type="project" value="UniProtKB-SubCell"/>
</dbReference>
<dbReference type="Proteomes" id="UP000225379">
    <property type="component" value="Unassembled WGS sequence"/>
</dbReference>
<comment type="subcellular location">
    <subcellularLocation>
        <location evidence="1">Secreted</location>
    </subcellularLocation>
</comment>
<gene>
    <name evidence="7" type="ORF">CRT60_08835</name>
</gene>
<keyword evidence="2" id="KW-0964">Secreted</keyword>
<name>A0A2B8BJX3_9PROT</name>
<evidence type="ECO:0000259" key="6">
    <source>
        <dbReference type="SMART" id="SM00912"/>
    </source>
</evidence>
<dbReference type="OrthoDB" id="1776524at2"/>
<dbReference type="AlphaFoldDB" id="A0A2B8BJX3"/>
<feature type="non-terminal residue" evidence="7">
    <location>
        <position position="710"/>
    </location>
</feature>
<evidence type="ECO:0000256" key="2">
    <source>
        <dbReference type="ARBA" id="ARBA00022525"/>
    </source>
</evidence>
<evidence type="ECO:0000313" key="7">
    <source>
        <dbReference type="EMBL" id="PGH58050.1"/>
    </source>
</evidence>
<dbReference type="SMART" id="SM00912">
    <property type="entry name" value="Haemagg_act"/>
    <property type="match status" value="1"/>
</dbReference>
<dbReference type="PANTHER" id="PTHR12338">
    <property type="entry name" value="AUTOTRANSPORTER"/>
    <property type="match status" value="1"/>
</dbReference>
<evidence type="ECO:0000256" key="1">
    <source>
        <dbReference type="ARBA" id="ARBA00004613"/>
    </source>
</evidence>
<dbReference type="SUPFAM" id="SSF51126">
    <property type="entry name" value="Pectin lyase-like"/>
    <property type="match status" value="1"/>
</dbReference>
<keyword evidence="5" id="KW-1133">Transmembrane helix</keyword>
<dbReference type="Pfam" id="PF05860">
    <property type="entry name" value="TPS"/>
    <property type="match status" value="1"/>
</dbReference>
<feature type="region of interest" description="Disordered" evidence="4">
    <location>
        <begin position="1"/>
        <end position="29"/>
    </location>
</feature>
<dbReference type="Pfam" id="PF18886">
    <property type="entry name" value="DUF5649"/>
    <property type="match status" value="1"/>
</dbReference>
<comment type="caution">
    <text evidence="7">The sequence shown here is derived from an EMBL/GenBank/DDBJ whole genome shotgun (WGS) entry which is preliminary data.</text>
</comment>
<feature type="transmembrane region" description="Helical" evidence="5">
    <location>
        <begin position="62"/>
        <end position="87"/>
    </location>
</feature>
<keyword evidence="3" id="KW-0732">Signal</keyword>
<dbReference type="InterPro" id="IPR012334">
    <property type="entry name" value="Pectin_lyas_fold"/>
</dbReference>
<accession>A0A2B8BJX3</accession>
<dbReference type="Gene3D" id="2.160.20.10">
    <property type="entry name" value="Single-stranded right-handed beta-helix, Pectin lyase-like"/>
    <property type="match status" value="1"/>
</dbReference>
<protein>
    <recommendedName>
        <fullName evidence="6">Filamentous haemagglutinin FhaB/tRNA nuclease CdiA-like TPS domain-containing protein</fullName>
    </recommendedName>
</protein>
<dbReference type="EMBL" id="PDKW01000039">
    <property type="protein sequence ID" value="PGH58050.1"/>
    <property type="molecule type" value="Genomic_DNA"/>
</dbReference>
<evidence type="ECO:0000313" key="8">
    <source>
        <dbReference type="Proteomes" id="UP000225379"/>
    </source>
</evidence>
<dbReference type="InterPro" id="IPR043709">
    <property type="entry name" value="DUF5649"/>
</dbReference>
<keyword evidence="8" id="KW-1185">Reference proteome</keyword>
<feature type="domain" description="Filamentous haemagglutinin FhaB/tRNA nuclease CdiA-like TPS" evidence="6">
    <location>
        <begin position="86"/>
        <end position="198"/>
    </location>
</feature>
<evidence type="ECO:0000256" key="4">
    <source>
        <dbReference type="SAM" id="MobiDB-lite"/>
    </source>
</evidence>
<sequence length="710" mass="70356">MRIMRKPSVSKSLKTASRPRNRGRHPAATVNPAGVAAGQDFRVNGFRLQGLRVPRGRFLETSALTGVLALAGCLAVGALVLGGASAFANPVNGTVVDGSISIGGQPGELVVRQSTDKAIIDWQSFNIGVGELTRFVQPSANSITLNRVTGGMRSDIAGSLQANGNIWLVNPNGVLIKSGARVDVGGLLATTADIRNQDFMAGAYGFDRASANPNATVVNEGTITLADRGIAALVAPHVRNSGLIEGRLSQVVLAGAPTFLVDFQGDGLMRFEATGVVEKAPEGVQELVRNNGVVRAPGGRVTMTARAASGILDKVINMDGVVEAQSVQTVNGTIVLSGEDSGTVAVSGRLDVQGTDPGTVGGTVQVSGQKVAVESSARINAQGRRGGGTVQIGGGAQGKGLRFTAKQTKVAAGARIDASATERGDGGQIVVWSDHSTEFSGSIVARGAGTGGNGGFAEVSGKSALNFRGSVDLAAAGQGRGGTLLLDPTDITIGNADANVTGAPSYQPDGTNPAAATIDAATLGGFLNAGTNVTVVTTSAGGGTGNILVAAPITMNGVGNTATLSLQADGGITVQNTGSIASTAGTLNVTMNANGGGVSIDGAISITGNLSITAAGSILQSAALTVGGTSSFTAGANAITLSNAGNALTGAVTLSNSGTNDASLTNTLATSLSGTVGQDLTVISGGTLGFGATTVGRTLTATASDAVTQT</sequence>
<dbReference type="InterPro" id="IPR050909">
    <property type="entry name" value="Bact_Autotransporter_VF"/>
</dbReference>
<dbReference type="NCBIfam" id="TIGR01901">
    <property type="entry name" value="adhes_NPXG"/>
    <property type="match status" value="1"/>
</dbReference>
<dbReference type="PANTHER" id="PTHR12338:SF8">
    <property type="entry name" value="HEME_HEMOPEXIN-BINDING PROTEIN"/>
    <property type="match status" value="1"/>
</dbReference>
<evidence type="ECO:0000256" key="3">
    <source>
        <dbReference type="ARBA" id="ARBA00022729"/>
    </source>
</evidence>
<keyword evidence="5" id="KW-0812">Transmembrane</keyword>
<dbReference type="InterPro" id="IPR011050">
    <property type="entry name" value="Pectin_lyase_fold/virulence"/>
</dbReference>
<organism evidence="7 8">
    <name type="scientific">Azospirillum palustre</name>
    <dbReference type="NCBI Taxonomy" id="2044885"/>
    <lineage>
        <taxon>Bacteria</taxon>
        <taxon>Pseudomonadati</taxon>
        <taxon>Pseudomonadota</taxon>
        <taxon>Alphaproteobacteria</taxon>
        <taxon>Rhodospirillales</taxon>
        <taxon>Azospirillaceae</taxon>
        <taxon>Azospirillum</taxon>
    </lineage>
</organism>
<keyword evidence="5" id="KW-0472">Membrane</keyword>
<proteinExistence type="predicted"/>
<reference evidence="8" key="1">
    <citation type="submission" date="2017-10" db="EMBL/GenBank/DDBJ databases">
        <authorList>
            <person name="Kravchenko I.K."/>
            <person name="Grouzdev D.S."/>
        </authorList>
    </citation>
    <scope>NUCLEOTIDE SEQUENCE [LARGE SCALE GENOMIC DNA]</scope>
    <source>
        <strain evidence="8">B2</strain>
    </source>
</reference>